<reference evidence="1" key="1">
    <citation type="journal article" date="2014" name="Front. Microbiol.">
        <title>High frequency of phylogenetically diverse reductive dehalogenase-homologous genes in deep subseafloor sedimentary metagenomes.</title>
        <authorList>
            <person name="Kawai M."/>
            <person name="Futagami T."/>
            <person name="Toyoda A."/>
            <person name="Takaki Y."/>
            <person name="Nishi S."/>
            <person name="Hori S."/>
            <person name="Arai W."/>
            <person name="Tsubouchi T."/>
            <person name="Morono Y."/>
            <person name="Uchiyama I."/>
            <person name="Ito T."/>
            <person name="Fujiyama A."/>
            <person name="Inagaki F."/>
            <person name="Takami H."/>
        </authorList>
    </citation>
    <scope>NUCLEOTIDE SEQUENCE</scope>
    <source>
        <strain evidence="1">Expedition CK06-06</strain>
    </source>
</reference>
<accession>X1S9A5</accession>
<dbReference type="EMBL" id="BARW01002552">
    <property type="protein sequence ID" value="GAI71990.1"/>
    <property type="molecule type" value="Genomic_DNA"/>
</dbReference>
<gene>
    <name evidence="1" type="ORF">S12H4_07044</name>
</gene>
<protein>
    <submittedName>
        <fullName evidence="1">Uncharacterized protein</fullName>
    </submittedName>
</protein>
<dbReference type="AlphaFoldDB" id="X1S9A5"/>
<proteinExistence type="predicted"/>
<organism evidence="1">
    <name type="scientific">marine sediment metagenome</name>
    <dbReference type="NCBI Taxonomy" id="412755"/>
    <lineage>
        <taxon>unclassified sequences</taxon>
        <taxon>metagenomes</taxon>
        <taxon>ecological metagenomes</taxon>
    </lineage>
</organism>
<feature type="non-terminal residue" evidence="1">
    <location>
        <position position="1"/>
    </location>
</feature>
<comment type="caution">
    <text evidence="1">The sequence shown here is derived from an EMBL/GenBank/DDBJ whole genome shotgun (WGS) entry which is preliminary data.</text>
</comment>
<evidence type="ECO:0000313" key="1">
    <source>
        <dbReference type="EMBL" id="GAI71990.1"/>
    </source>
</evidence>
<name>X1S9A5_9ZZZZ</name>
<sequence>DKIKGIPKNAEKAGDNSFFVYRNVGIRSGLHNKDINKVVWVKTLKNLTRIYNKGVIMSTNRVMPLILMHYDNENWIDFEKMSQAYGDYALFKDKYLAEHMGLTITRAEESPRAMLDYSKADRLLAAEEKRNARRRGEVIYQRGRK</sequence>